<dbReference type="InterPro" id="IPR058263">
    <property type="entry name" value="DUF7957"/>
</dbReference>
<dbReference type="KEGG" id="kme:H0A61_01661"/>
<dbReference type="Pfam" id="PF25857">
    <property type="entry name" value="DUF7957"/>
    <property type="match status" value="1"/>
</dbReference>
<reference evidence="1" key="1">
    <citation type="submission" date="2020-07" db="EMBL/GenBank/DDBJ databases">
        <title>Koleobacter methoxysyntrophicus gen. nov., sp. nov., a novel anaerobic bacterium isolated from deep subsurface oil field and proposal of Koleobacterales ord. nov. in the phylum Firmicutes.</title>
        <authorList>
            <person name="Sakamoto S."/>
            <person name="Tamaki H."/>
        </authorList>
    </citation>
    <scope>NUCLEOTIDE SEQUENCE</scope>
    <source>
        <strain evidence="1">NRmbB1</strain>
    </source>
</reference>
<dbReference type="RefSeq" id="WP_206706660.1">
    <property type="nucleotide sequence ID" value="NZ_CP059066.1"/>
</dbReference>
<evidence type="ECO:0000313" key="1">
    <source>
        <dbReference type="EMBL" id="QSQ09300.1"/>
    </source>
</evidence>
<gene>
    <name evidence="1" type="ORF">H0A61_01661</name>
</gene>
<dbReference type="EMBL" id="CP059066">
    <property type="protein sequence ID" value="QSQ09300.1"/>
    <property type="molecule type" value="Genomic_DNA"/>
</dbReference>
<name>A0A8A0RP04_9FIRM</name>
<accession>A0A8A0RP04</accession>
<protein>
    <submittedName>
        <fullName evidence="1">Uncharacterized protein</fullName>
    </submittedName>
</protein>
<dbReference type="AlphaFoldDB" id="A0A8A0RP04"/>
<dbReference type="Proteomes" id="UP000662904">
    <property type="component" value="Chromosome"/>
</dbReference>
<sequence>MIKYEIINNTILEVNSKQIDFKHEIKKVIEINNTLIVRLYIKKEKENVPSNNIYAISDKGEILWNIREIFRPNNPYKGVKVIDSNHYFANCEKNDDNNLVVHTFIGISFVVDIEKKEIISHFISK</sequence>
<evidence type="ECO:0000313" key="2">
    <source>
        <dbReference type="Proteomes" id="UP000662904"/>
    </source>
</evidence>
<organism evidence="1 2">
    <name type="scientific">Koleobacter methoxysyntrophicus</name>
    <dbReference type="NCBI Taxonomy" id="2751313"/>
    <lineage>
        <taxon>Bacteria</taxon>
        <taxon>Bacillati</taxon>
        <taxon>Bacillota</taxon>
        <taxon>Clostridia</taxon>
        <taxon>Koleobacterales</taxon>
        <taxon>Koleobacteraceae</taxon>
        <taxon>Koleobacter</taxon>
    </lineage>
</organism>
<keyword evidence="2" id="KW-1185">Reference proteome</keyword>
<proteinExistence type="predicted"/>